<dbReference type="CDD" id="cd01434">
    <property type="entry name" value="EFG_mtEFG1_IV"/>
    <property type="match status" value="1"/>
</dbReference>
<keyword evidence="2 7" id="KW-0547">Nucleotide-binding</keyword>
<evidence type="ECO:0000313" key="12">
    <source>
        <dbReference type="Proteomes" id="UP000076447"/>
    </source>
</evidence>
<dbReference type="SUPFAM" id="SSF52540">
    <property type="entry name" value="P-loop containing nucleoside triphosphate hydrolases"/>
    <property type="match status" value="1"/>
</dbReference>
<evidence type="ECO:0000256" key="8">
    <source>
        <dbReference type="NCBIfam" id="TIGR00484"/>
    </source>
</evidence>
<dbReference type="FunFam" id="3.40.50.300:FF:000029">
    <property type="entry name" value="Elongation factor G"/>
    <property type="match status" value="1"/>
</dbReference>
<dbReference type="FunFam" id="3.30.70.240:FF:000001">
    <property type="entry name" value="Elongation factor G"/>
    <property type="match status" value="1"/>
</dbReference>
<keyword evidence="3 7" id="KW-0251">Elongation factor</keyword>
<feature type="domain" description="Tr-type G" evidence="9">
    <location>
        <begin position="10"/>
        <end position="286"/>
    </location>
</feature>
<dbReference type="Pfam" id="PF03144">
    <property type="entry name" value="GTP_EFTU_D2"/>
    <property type="match status" value="1"/>
</dbReference>
<dbReference type="InterPro" id="IPR014721">
    <property type="entry name" value="Ribsml_uS5_D2-typ_fold_subgr"/>
</dbReference>
<dbReference type="HAMAP" id="MF_00054_B">
    <property type="entry name" value="EF_G_EF_2_B"/>
    <property type="match status" value="1"/>
</dbReference>
<dbReference type="InterPro" id="IPR000795">
    <property type="entry name" value="T_Tr_GTP-bd_dom"/>
</dbReference>
<dbReference type="Pfam" id="PF14492">
    <property type="entry name" value="EFG_III"/>
    <property type="match status" value="1"/>
</dbReference>
<dbReference type="NCBIfam" id="NF009381">
    <property type="entry name" value="PRK12740.1-5"/>
    <property type="match status" value="1"/>
</dbReference>
<dbReference type="GO" id="GO:0032790">
    <property type="term" value="P:ribosome disassembly"/>
    <property type="evidence" value="ECO:0007669"/>
    <property type="project" value="TreeGrafter"/>
</dbReference>
<dbReference type="PATRIC" id="fig|43678.3.peg.2301"/>
<feature type="binding site" evidence="7">
    <location>
        <begin position="137"/>
        <end position="140"/>
    </location>
    <ligand>
        <name>GTP</name>
        <dbReference type="ChEBI" id="CHEBI:37565"/>
    </ligand>
</feature>
<keyword evidence="13" id="KW-1185">Reference proteome</keyword>
<dbReference type="CDD" id="cd16262">
    <property type="entry name" value="EFG_III"/>
    <property type="match status" value="1"/>
</dbReference>
<dbReference type="Pfam" id="PF00009">
    <property type="entry name" value="GTP_EFTU"/>
    <property type="match status" value="1"/>
</dbReference>
<dbReference type="InterPro" id="IPR035647">
    <property type="entry name" value="EFG_III/V"/>
</dbReference>
<dbReference type="Gene3D" id="2.40.30.10">
    <property type="entry name" value="Translation factors"/>
    <property type="match status" value="1"/>
</dbReference>
<evidence type="ECO:0000313" key="10">
    <source>
        <dbReference type="EMBL" id="KZM35038.1"/>
    </source>
</evidence>
<dbReference type="InterPro" id="IPR031157">
    <property type="entry name" value="G_TR_CS"/>
</dbReference>
<dbReference type="PROSITE" id="PS51722">
    <property type="entry name" value="G_TR_2"/>
    <property type="match status" value="1"/>
</dbReference>
<dbReference type="GO" id="GO:0003924">
    <property type="term" value="F:GTPase activity"/>
    <property type="evidence" value="ECO:0007669"/>
    <property type="project" value="InterPro"/>
</dbReference>
<comment type="function">
    <text evidence="6 7">Catalyzes the GTP-dependent ribosomal translocation step during translation elongation. During this step, the ribosome changes from the pre-translocational (PRE) to the post-translocational (POST) state as the newly formed A-site-bound peptidyl-tRNA and P-site-bound deacylated tRNA move to the P and E sites, respectively. Catalyzes the coordinated movement of the two tRNA molecules, the mRNA and conformational changes in the ribosome.</text>
</comment>
<evidence type="ECO:0000256" key="2">
    <source>
        <dbReference type="ARBA" id="ARBA00022741"/>
    </source>
</evidence>
<name>A0A161YGA2_9CELL</name>
<dbReference type="InterPro" id="IPR027417">
    <property type="entry name" value="P-loop_NTPase"/>
</dbReference>
<evidence type="ECO:0000313" key="11">
    <source>
        <dbReference type="EMBL" id="OCI32404.1"/>
    </source>
</evidence>
<dbReference type="PANTHER" id="PTHR43261:SF1">
    <property type="entry name" value="RIBOSOME-RELEASING FACTOR 2, MITOCHONDRIAL"/>
    <property type="match status" value="1"/>
</dbReference>
<dbReference type="InterPro" id="IPR009022">
    <property type="entry name" value="EFG_III"/>
</dbReference>
<dbReference type="GO" id="GO:0003746">
    <property type="term" value="F:translation elongation factor activity"/>
    <property type="evidence" value="ECO:0007669"/>
    <property type="project" value="UniProtKB-UniRule"/>
</dbReference>
<dbReference type="PANTHER" id="PTHR43261">
    <property type="entry name" value="TRANSLATION ELONGATION FACTOR G-RELATED"/>
    <property type="match status" value="1"/>
</dbReference>
<evidence type="ECO:0000256" key="4">
    <source>
        <dbReference type="ARBA" id="ARBA00022917"/>
    </source>
</evidence>
<dbReference type="InterPro" id="IPR004540">
    <property type="entry name" value="Transl_elong_EFG/EF2"/>
</dbReference>
<dbReference type="PROSITE" id="PS00301">
    <property type="entry name" value="G_TR_1"/>
    <property type="match status" value="1"/>
</dbReference>
<dbReference type="NCBIfam" id="TIGR00484">
    <property type="entry name" value="EF-G"/>
    <property type="match status" value="1"/>
</dbReference>
<dbReference type="Gene3D" id="3.40.50.300">
    <property type="entry name" value="P-loop containing nucleotide triphosphate hydrolases"/>
    <property type="match status" value="1"/>
</dbReference>
<feature type="binding site" evidence="7">
    <location>
        <begin position="19"/>
        <end position="26"/>
    </location>
    <ligand>
        <name>GTP</name>
        <dbReference type="ChEBI" id="CHEBI:37565"/>
    </ligand>
</feature>
<dbReference type="FunFam" id="2.40.30.10:FF:000006">
    <property type="entry name" value="Elongation factor G"/>
    <property type="match status" value="1"/>
</dbReference>
<keyword evidence="4 7" id="KW-0648">Protein biosynthesis</keyword>
<evidence type="ECO:0000256" key="6">
    <source>
        <dbReference type="ARBA" id="ARBA00024731"/>
    </source>
</evidence>
<dbReference type="InterPro" id="IPR047872">
    <property type="entry name" value="EFG_IV"/>
</dbReference>
<dbReference type="GO" id="GO:0005525">
    <property type="term" value="F:GTP binding"/>
    <property type="evidence" value="ECO:0007669"/>
    <property type="project" value="UniProtKB-UniRule"/>
</dbReference>
<reference evidence="10 12" key="1">
    <citation type="submission" date="2016-01" db="EMBL/GenBank/DDBJ databases">
        <title>Genome sequence of Oerskovia enterophila VJag, an agar and cellulose degrading bacterium.</title>
        <authorList>
            <person name="Poehlein A."/>
            <person name="Jag V."/>
            <person name="Bengelsdorf F."/>
            <person name="Duerre P."/>
            <person name="Daniel R."/>
        </authorList>
    </citation>
    <scope>NUCLEOTIDE SEQUENCE [LARGE SCALE GENOMIC DNA]</scope>
    <source>
        <strain evidence="10 12">VJag</strain>
    </source>
</reference>
<accession>A0A161YGA2</accession>
<dbReference type="EMBL" id="MAQA01000006">
    <property type="protein sequence ID" value="OCI32404.1"/>
    <property type="molecule type" value="Genomic_DNA"/>
</dbReference>
<comment type="subcellular location">
    <subcellularLocation>
        <location evidence="7">Cytoplasm</location>
    </subcellularLocation>
</comment>
<organism evidence="10 12">
    <name type="scientific">Oerskovia enterophila</name>
    <dbReference type="NCBI Taxonomy" id="43678"/>
    <lineage>
        <taxon>Bacteria</taxon>
        <taxon>Bacillati</taxon>
        <taxon>Actinomycetota</taxon>
        <taxon>Actinomycetes</taxon>
        <taxon>Micrococcales</taxon>
        <taxon>Cellulomonadaceae</taxon>
        <taxon>Oerskovia</taxon>
    </lineage>
</organism>
<dbReference type="InterPro" id="IPR041095">
    <property type="entry name" value="EFG_II"/>
</dbReference>
<protein>
    <recommendedName>
        <fullName evidence="7 8">Elongation factor G</fullName>
        <shortName evidence="7">EF-G</shortName>
    </recommendedName>
</protein>
<evidence type="ECO:0000256" key="1">
    <source>
        <dbReference type="ARBA" id="ARBA00005870"/>
    </source>
</evidence>
<dbReference type="CDD" id="cd01886">
    <property type="entry name" value="EF-G"/>
    <property type="match status" value="1"/>
</dbReference>
<dbReference type="SMART" id="SM00889">
    <property type="entry name" value="EFG_IV"/>
    <property type="match status" value="1"/>
</dbReference>
<dbReference type="SUPFAM" id="SSF50447">
    <property type="entry name" value="Translation proteins"/>
    <property type="match status" value="1"/>
</dbReference>
<dbReference type="FunFam" id="3.30.230.10:FF:000003">
    <property type="entry name" value="Elongation factor G"/>
    <property type="match status" value="1"/>
</dbReference>
<comment type="similarity">
    <text evidence="1 7">Belongs to the TRAFAC class translation factor GTPase superfamily. Classic translation factor GTPase family. EF-G/EF-2 subfamily.</text>
</comment>
<proteinExistence type="inferred from homology"/>
<dbReference type="InterPro" id="IPR009000">
    <property type="entry name" value="Transl_B-barrel_sf"/>
</dbReference>
<dbReference type="CDD" id="cd03713">
    <property type="entry name" value="EFG_mtEFG_C"/>
    <property type="match status" value="1"/>
</dbReference>
<feature type="binding site" evidence="7">
    <location>
        <begin position="83"/>
        <end position="87"/>
    </location>
    <ligand>
        <name>GTP</name>
        <dbReference type="ChEBI" id="CHEBI:37565"/>
    </ligand>
</feature>
<keyword evidence="7" id="KW-0963">Cytoplasm</keyword>
<evidence type="ECO:0000256" key="3">
    <source>
        <dbReference type="ARBA" id="ARBA00022768"/>
    </source>
</evidence>
<dbReference type="InterPro" id="IPR004161">
    <property type="entry name" value="EFTu-like_2"/>
</dbReference>
<evidence type="ECO:0000259" key="9">
    <source>
        <dbReference type="PROSITE" id="PS51722"/>
    </source>
</evidence>
<dbReference type="PRINTS" id="PR00315">
    <property type="entry name" value="ELONGATNFCT"/>
</dbReference>
<dbReference type="FunFam" id="3.30.70.870:FF:000001">
    <property type="entry name" value="Elongation factor G"/>
    <property type="match status" value="1"/>
</dbReference>
<dbReference type="Gene3D" id="3.30.70.240">
    <property type="match status" value="1"/>
</dbReference>
<dbReference type="OrthoDB" id="9801472at2"/>
<dbReference type="InterPro" id="IPR000640">
    <property type="entry name" value="EFG_V-like"/>
</dbReference>
<dbReference type="SUPFAM" id="SSF54211">
    <property type="entry name" value="Ribosomal protein S5 domain 2-like"/>
    <property type="match status" value="1"/>
</dbReference>
<evidence type="ECO:0000313" key="13">
    <source>
        <dbReference type="Proteomes" id="UP000093412"/>
    </source>
</evidence>
<evidence type="ECO:0000256" key="7">
    <source>
        <dbReference type="HAMAP-Rule" id="MF_00054"/>
    </source>
</evidence>
<dbReference type="CDD" id="cd04088">
    <property type="entry name" value="EFG_mtEFG_II"/>
    <property type="match status" value="1"/>
</dbReference>
<gene>
    <name evidence="7 10" type="primary">fusA</name>
    <name evidence="11" type="ORF">OERS_08060</name>
    <name evidence="10" type="ORF">OJAG_22020</name>
</gene>
<dbReference type="SUPFAM" id="SSF54980">
    <property type="entry name" value="EF-G C-terminal domain-like"/>
    <property type="match status" value="2"/>
</dbReference>
<sequence>MAHDVLTDLNKVRNIGIMAHIDAGKTTTTERILFYTGVNYKIGETHDGASTTDWMEQEKERGITITSAAVTCFWNKNQINIIDTPGHVDFTVEVERSLRVLDGAVAVFDGKEGVEPQSETVWRQADKYNVPRICFVNKMDKLGADFYFTVDTIVNRLKAKPLVIQLPIGSESEFTGVVDLLEMRALVWRGETKMGEAYEIEEIPADLLEKAKTYRAELVENVAEADEELLEKYLNGEELTIAEIKSAIRKLTVSGEAFPVLCGSAFKNKGVQPMLDAVIDYLPSPLDVPAINGHDVKDEEKIVERHPDATEPFAALAFKVASHPFFGKLTYVRVYSGQVTPGTQVLNATKGKKERLGKIFQMHSNKENAVELGSAGHIYAFIGLKDTTTGDTLCDIANPVVLESMTFPEPVIDVAIEPKTKADQEKLSVAIQKLAEEDPTFRVKLDEETGQTVIGGMGELHLDILVDRMRREFNVEANVGKPQVAYRETIRRAAEKIDYTHKKQTGGSGQFAKVQVTFEPLDLTEGGELYEFKNAVTGGRIPREYIPSVDAGIQAALQLGVLAGFPLVGVKATLIDGAYHDVDSSEMAFKIAGSMVLKEGVKRADPVLLEPVMAVEVRTPEEYMGDVIGDLNSRRGMIQSMEDATGVKVIRAQVPLSEMFGYIGDLRSKTQGRAVYSMSFDSYAEVPRNVAEEIIKKTRGE</sequence>
<evidence type="ECO:0000256" key="5">
    <source>
        <dbReference type="ARBA" id="ARBA00023134"/>
    </source>
</evidence>
<dbReference type="Gene3D" id="3.30.70.870">
    <property type="entry name" value="Elongation Factor G (Translational Gtpase), domain 3"/>
    <property type="match status" value="1"/>
</dbReference>
<dbReference type="STRING" id="43678.OJAG_22020"/>
<dbReference type="Proteomes" id="UP000093412">
    <property type="component" value="Unassembled WGS sequence"/>
</dbReference>
<keyword evidence="5 7" id="KW-0342">GTP-binding</keyword>
<dbReference type="InterPro" id="IPR005517">
    <property type="entry name" value="Transl_elong_EFG/EF2_IV"/>
</dbReference>
<dbReference type="InterPro" id="IPR005225">
    <property type="entry name" value="Small_GTP-bd"/>
</dbReference>
<dbReference type="SMART" id="SM00838">
    <property type="entry name" value="EFG_C"/>
    <property type="match status" value="1"/>
</dbReference>
<dbReference type="Pfam" id="PF03764">
    <property type="entry name" value="EFG_IV"/>
    <property type="match status" value="1"/>
</dbReference>
<dbReference type="NCBIfam" id="TIGR00231">
    <property type="entry name" value="small_GTP"/>
    <property type="match status" value="1"/>
</dbReference>
<comment type="caution">
    <text evidence="10">The sequence shown here is derived from an EMBL/GenBank/DDBJ whole genome shotgun (WGS) entry which is preliminary data.</text>
</comment>
<dbReference type="EMBL" id="LRIE01000074">
    <property type="protein sequence ID" value="KZM35038.1"/>
    <property type="molecule type" value="Genomic_DNA"/>
</dbReference>
<dbReference type="InterPro" id="IPR035649">
    <property type="entry name" value="EFG_V"/>
</dbReference>
<dbReference type="GO" id="GO:0005737">
    <property type="term" value="C:cytoplasm"/>
    <property type="evidence" value="ECO:0007669"/>
    <property type="project" value="UniProtKB-SubCell"/>
</dbReference>
<dbReference type="Proteomes" id="UP000076447">
    <property type="component" value="Unassembled WGS sequence"/>
</dbReference>
<dbReference type="Gene3D" id="3.30.230.10">
    <property type="match status" value="1"/>
</dbReference>
<reference evidence="11 13" key="2">
    <citation type="submission" date="2016-06" db="EMBL/GenBank/DDBJ databases">
        <title>Genome sequence of Oerskovia enterophila DSM 43852.</title>
        <authorList>
            <person name="Poehlein A."/>
            <person name="Jag V."/>
            <person name="Bengelsdorf F.R."/>
            <person name="Daniel R."/>
            <person name="Duerre P."/>
        </authorList>
    </citation>
    <scope>NUCLEOTIDE SEQUENCE [LARGE SCALE GENOMIC DNA]</scope>
    <source>
        <strain evidence="11 13">DSM 43852</strain>
    </source>
</reference>
<dbReference type="AlphaFoldDB" id="A0A161YGA2"/>
<dbReference type="RefSeq" id="WP_056653753.1">
    <property type="nucleotide sequence ID" value="NZ_JBIVFZ010000001.1"/>
</dbReference>
<dbReference type="InterPro" id="IPR020568">
    <property type="entry name" value="Ribosomal_Su5_D2-typ_SF"/>
</dbReference>
<dbReference type="Pfam" id="PF00679">
    <property type="entry name" value="EFG_C"/>
    <property type="match status" value="1"/>
</dbReference>